<evidence type="ECO:0000256" key="3">
    <source>
        <dbReference type="ARBA" id="ARBA00022692"/>
    </source>
</evidence>
<dbReference type="GO" id="GO:0019706">
    <property type="term" value="F:protein-cysteine S-palmitoyltransferase activity"/>
    <property type="evidence" value="ECO:0007669"/>
    <property type="project" value="UniProtKB-EC"/>
</dbReference>
<feature type="transmembrane region" description="Helical" evidence="7">
    <location>
        <begin position="50"/>
        <end position="72"/>
    </location>
</feature>
<comment type="catalytic activity">
    <reaction evidence="7">
        <text>L-cysteinyl-[protein] + hexadecanoyl-CoA = S-hexadecanoyl-L-cysteinyl-[protein] + CoA</text>
        <dbReference type="Rhea" id="RHEA:36683"/>
        <dbReference type="Rhea" id="RHEA-COMP:10131"/>
        <dbReference type="Rhea" id="RHEA-COMP:11032"/>
        <dbReference type="ChEBI" id="CHEBI:29950"/>
        <dbReference type="ChEBI" id="CHEBI:57287"/>
        <dbReference type="ChEBI" id="CHEBI:57379"/>
        <dbReference type="ChEBI" id="CHEBI:74151"/>
        <dbReference type="EC" id="2.3.1.225"/>
    </reaction>
</comment>
<evidence type="ECO:0000256" key="7">
    <source>
        <dbReference type="RuleBase" id="RU079119"/>
    </source>
</evidence>
<dbReference type="AlphaFoldDB" id="A0A9P0CGX8"/>
<dbReference type="EC" id="2.3.1.225" evidence="7"/>
<gene>
    <name evidence="9" type="ORF">PSYICH_LOCUS1365</name>
</gene>
<feature type="domain" description="Palmitoyltransferase DHHC" evidence="8">
    <location>
        <begin position="88"/>
        <end position="220"/>
    </location>
</feature>
<keyword evidence="4 7" id="KW-1133">Transmembrane helix</keyword>
<dbReference type="Proteomes" id="UP001153636">
    <property type="component" value="Chromosome 1"/>
</dbReference>
<keyword evidence="5 7" id="KW-0472">Membrane</keyword>
<dbReference type="Pfam" id="PF01529">
    <property type="entry name" value="DHHC"/>
    <property type="match status" value="1"/>
</dbReference>
<evidence type="ECO:0000256" key="4">
    <source>
        <dbReference type="ARBA" id="ARBA00022989"/>
    </source>
</evidence>
<evidence type="ECO:0000313" key="10">
    <source>
        <dbReference type="Proteomes" id="UP001153636"/>
    </source>
</evidence>
<feature type="transmembrane region" description="Helical" evidence="7">
    <location>
        <begin position="135"/>
        <end position="158"/>
    </location>
</feature>
<dbReference type="PANTHER" id="PTHR12246">
    <property type="entry name" value="PALMITOYLTRANSFERASE ZDHHC16"/>
    <property type="match status" value="1"/>
</dbReference>
<dbReference type="InterPro" id="IPR039859">
    <property type="entry name" value="PFA4/ZDH16/20/ERF2-like"/>
</dbReference>
<sequence length="271" mass="32928">MTLRRNILPKSRGEMMSTLANMISCPLNYYVFNFVVLPRYYKMWSFEYNIHFIIIIITTFMMYANMIAMIFCDTSVKGRIPSGTVVKDWKYCEKCEISAPPRSWHCNICDVCILKRDHHCFFTSCCIGFHNHRYFFMYLFTVAFDAFYMSYFNFYYFWEKATFEYTWTSLLKLLFPFISVFFMEWSSIHFHFIIIIETFCFGLMAGFLFLWCGYLITRNMVLFDKKRAIIYERGFLENIKVVFGERWYFVWLGPWVKSRLPCDGMNWEKYM</sequence>
<keyword evidence="6 7" id="KW-0012">Acyltransferase</keyword>
<keyword evidence="2 7" id="KW-0808">Transferase</keyword>
<evidence type="ECO:0000259" key="8">
    <source>
        <dbReference type="Pfam" id="PF01529"/>
    </source>
</evidence>
<organism evidence="9 10">
    <name type="scientific">Psylliodes chrysocephalus</name>
    <dbReference type="NCBI Taxonomy" id="3402493"/>
    <lineage>
        <taxon>Eukaryota</taxon>
        <taxon>Metazoa</taxon>
        <taxon>Ecdysozoa</taxon>
        <taxon>Arthropoda</taxon>
        <taxon>Hexapoda</taxon>
        <taxon>Insecta</taxon>
        <taxon>Pterygota</taxon>
        <taxon>Neoptera</taxon>
        <taxon>Endopterygota</taxon>
        <taxon>Coleoptera</taxon>
        <taxon>Polyphaga</taxon>
        <taxon>Cucujiformia</taxon>
        <taxon>Chrysomeloidea</taxon>
        <taxon>Chrysomelidae</taxon>
        <taxon>Galerucinae</taxon>
        <taxon>Alticini</taxon>
        <taxon>Psylliodes</taxon>
    </lineage>
</organism>
<protein>
    <recommendedName>
        <fullName evidence="7">Palmitoyltransferase</fullName>
        <ecNumber evidence="7">2.3.1.225</ecNumber>
    </recommendedName>
</protein>
<dbReference type="PROSITE" id="PS50216">
    <property type="entry name" value="DHHC"/>
    <property type="match status" value="1"/>
</dbReference>
<comment type="domain">
    <text evidence="7">The DHHC domain is required for palmitoyltransferase activity.</text>
</comment>
<proteinExistence type="inferred from homology"/>
<reference evidence="9" key="1">
    <citation type="submission" date="2022-01" db="EMBL/GenBank/DDBJ databases">
        <authorList>
            <person name="King R."/>
        </authorList>
    </citation>
    <scope>NUCLEOTIDE SEQUENCE</scope>
</reference>
<name>A0A9P0CGX8_9CUCU</name>
<feature type="transmembrane region" description="Helical" evidence="7">
    <location>
        <begin position="20"/>
        <end position="38"/>
    </location>
</feature>
<keyword evidence="10" id="KW-1185">Reference proteome</keyword>
<dbReference type="EMBL" id="OV651813">
    <property type="protein sequence ID" value="CAH1098979.1"/>
    <property type="molecule type" value="Genomic_DNA"/>
</dbReference>
<dbReference type="InterPro" id="IPR001594">
    <property type="entry name" value="Palmitoyltrfase_DHHC"/>
</dbReference>
<evidence type="ECO:0000313" key="9">
    <source>
        <dbReference type="EMBL" id="CAH1098979.1"/>
    </source>
</evidence>
<evidence type="ECO:0000256" key="6">
    <source>
        <dbReference type="ARBA" id="ARBA00023315"/>
    </source>
</evidence>
<dbReference type="GO" id="GO:0016020">
    <property type="term" value="C:membrane"/>
    <property type="evidence" value="ECO:0007669"/>
    <property type="project" value="UniProtKB-SubCell"/>
</dbReference>
<evidence type="ECO:0000256" key="5">
    <source>
        <dbReference type="ARBA" id="ARBA00023136"/>
    </source>
</evidence>
<comment type="similarity">
    <text evidence="7">Belongs to the DHHC palmitoyltransferase family.</text>
</comment>
<comment type="subcellular location">
    <subcellularLocation>
        <location evidence="1">Membrane</location>
        <topology evidence="1">Multi-pass membrane protein</topology>
    </subcellularLocation>
</comment>
<feature type="transmembrane region" description="Helical" evidence="7">
    <location>
        <begin position="190"/>
        <end position="216"/>
    </location>
</feature>
<dbReference type="OrthoDB" id="302728at2759"/>
<feature type="transmembrane region" description="Helical" evidence="7">
    <location>
        <begin position="164"/>
        <end position="183"/>
    </location>
</feature>
<keyword evidence="3 7" id="KW-0812">Transmembrane</keyword>
<evidence type="ECO:0000256" key="1">
    <source>
        <dbReference type="ARBA" id="ARBA00004141"/>
    </source>
</evidence>
<accession>A0A9P0CGX8</accession>
<evidence type="ECO:0000256" key="2">
    <source>
        <dbReference type="ARBA" id="ARBA00022679"/>
    </source>
</evidence>